<dbReference type="EMBL" id="VSSQ01078038">
    <property type="protein sequence ID" value="MPN27960.1"/>
    <property type="molecule type" value="Genomic_DNA"/>
</dbReference>
<proteinExistence type="predicted"/>
<name>A0A645GP30_9ZZZZ</name>
<dbReference type="AlphaFoldDB" id="A0A645GP30"/>
<comment type="caution">
    <text evidence="1">The sequence shown here is derived from an EMBL/GenBank/DDBJ whole genome shotgun (WGS) entry which is preliminary data.</text>
</comment>
<accession>A0A645GP30</accession>
<gene>
    <name evidence="1" type="ORF">SDC9_175394</name>
</gene>
<sequence length="114" mass="12570">MLVQGAVFCRVGEVNSGTFSLPYASAAQVGGHAGSSVQLEHHIFLGSGAVGERSFGELIVHSCPCHERETPVGYRHQHLKITAQVCVLLRNGCHQFIVFIKREHGERRNATYER</sequence>
<reference evidence="1" key="1">
    <citation type="submission" date="2019-08" db="EMBL/GenBank/DDBJ databases">
        <authorList>
            <person name="Kucharzyk K."/>
            <person name="Murdoch R.W."/>
            <person name="Higgins S."/>
            <person name="Loffler F."/>
        </authorList>
    </citation>
    <scope>NUCLEOTIDE SEQUENCE</scope>
</reference>
<protein>
    <submittedName>
        <fullName evidence="1">Uncharacterized protein</fullName>
    </submittedName>
</protein>
<organism evidence="1">
    <name type="scientific">bioreactor metagenome</name>
    <dbReference type="NCBI Taxonomy" id="1076179"/>
    <lineage>
        <taxon>unclassified sequences</taxon>
        <taxon>metagenomes</taxon>
        <taxon>ecological metagenomes</taxon>
    </lineage>
</organism>
<evidence type="ECO:0000313" key="1">
    <source>
        <dbReference type="EMBL" id="MPN27960.1"/>
    </source>
</evidence>